<accession>A0ABT9FUY8</accession>
<dbReference type="SMART" id="SM00530">
    <property type="entry name" value="HTH_XRE"/>
    <property type="match status" value="1"/>
</dbReference>
<evidence type="ECO:0000313" key="3">
    <source>
        <dbReference type="Proteomes" id="UP001241848"/>
    </source>
</evidence>
<organism evidence="2 3">
    <name type="scientific">Paenibacillus zeirhizosphaerae</name>
    <dbReference type="NCBI Taxonomy" id="2987519"/>
    <lineage>
        <taxon>Bacteria</taxon>
        <taxon>Bacillati</taxon>
        <taxon>Bacillota</taxon>
        <taxon>Bacilli</taxon>
        <taxon>Bacillales</taxon>
        <taxon>Paenibacillaceae</taxon>
        <taxon>Paenibacillus</taxon>
    </lineage>
</organism>
<evidence type="ECO:0000313" key="2">
    <source>
        <dbReference type="EMBL" id="MDP4098536.1"/>
    </source>
</evidence>
<dbReference type="Gene3D" id="1.25.40.10">
    <property type="entry name" value="Tetratricopeptide repeat domain"/>
    <property type="match status" value="1"/>
</dbReference>
<reference evidence="2 3" key="1">
    <citation type="submission" date="2022-10" db="EMBL/GenBank/DDBJ databases">
        <title>Paenibacillus description and whole genome data of maize root bacterial community.</title>
        <authorList>
            <person name="Marton D."/>
            <person name="Farkas M."/>
            <person name="Cserhati M."/>
        </authorList>
    </citation>
    <scope>NUCLEOTIDE SEQUENCE [LARGE SCALE GENOMIC DNA]</scope>
    <source>
        <strain evidence="2 3">P96</strain>
    </source>
</reference>
<comment type="caution">
    <text evidence="2">The sequence shown here is derived from an EMBL/GenBank/DDBJ whole genome shotgun (WGS) entry which is preliminary data.</text>
</comment>
<dbReference type="RefSeq" id="WP_305756160.1">
    <property type="nucleotide sequence ID" value="NZ_JAPCKK010000027.1"/>
</dbReference>
<keyword evidence="3" id="KW-1185">Reference proteome</keyword>
<dbReference type="InterPro" id="IPR001387">
    <property type="entry name" value="Cro/C1-type_HTH"/>
</dbReference>
<dbReference type="Proteomes" id="UP001241848">
    <property type="component" value="Unassembled WGS sequence"/>
</dbReference>
<sequence length="468" mass="54797">MEHMNMLRSEITSYLERSNCSLQEFSKLTGLNKGTLSAVLRYRDPKPLSLKALDAITEAMGRPAGWLYPLYLDECLIDQKWKLSRVKAYLLRCARLGRTDCITAALPLILDDLSSIPVIFAAGEELYEEGDMQQAALFYEAVAESEQYQHSERLAVSHYRLFHIHTETDQEESLRAAIRFEPFRKRLPEDDQLDALLQLINVYYSLSRWERVLELTDELSSFTTSICTYDYEKQGYDENDRQTKYPLVVYYGYAYLMKAAVCDKQKKYAEAKRYTEKYADLSWFKGLGPAGWQEVQRFKAWAKANMLAYELMLGNADIMWEYIRYIEHEPDEILPALEKIMGAANEFNLDVDLILYYFRGQIESYHDSQNVTNSYYHKQFSMERFANFCYETALYCFQRSNFENAVKFILQSLSSAIKMNNKAGFIKCVTLFEEYRGCTRVEDQREYENMIKGVRKNAKNENLFVTYA</sequence>
<name>A0ABT9FUY8_9BACL</name>
<dbReference type="EMBL" id="JAPCKK010000027">
    <property type="protein sequence ID" value="MDP4098536.1"/>
    <property type="molecule type" value="Genomic_DNA"/>
</dbReference>
<gene>
    <name evidence="2" type="ORF">OIN60_17530</name>
</gene>
<dbReference type="InterPro" id="IPR011990">
    <property type="entry name" value="TPR-like_helical_dom_sf"/>
</dbReference>
<evidence type="ECO:0000259" key="1">
    <source>
        <dbReference type="SMART" id="SM00530"/>
    </source>
</evidence>
<feature type="domain" description="HTH cro/C1-type" evidence="1">
    <location>
        <begin position="10"/>
        <end position="67"/>
    </location>
</feature>
<dbReference type="SUPFAM" id="SSF48452">
    <property type="entry name" value="TPR-like"/>
    <property type="match status" value="1"/>
</dbReference>
<proteinExistence type="predicted"/>
<protein>
    <recommendedName>
        <fullName evidence="1">HTH cro/C1-type domain-containing protein</fullName>
    </recommendedName>
</protein>